<feature type="transmembrane region" description="Helical" evidence="1">
    <location>
        <begin position="6"/>
        <end position="30"/>
    </location>
</feature>
<proteinExistence type="predicted"/>
<evidence type="ECO:0000313" key="2">
    <source>
        <dbReference type="EMBL" id="EOQ57890.1"/>
    </source>
</evidence>
<comment type="caution">
    <text evidence="2">The sequence shown here is derived from an EMBL/GenBank/DDBJ whole genome shotgun (WGS) entry which is preliminary data.</text>
</comment>
<sequence length="46" mass="5277">MTKEQIDYVISTLIGSGLGTIILFAILVPLTKWLNKRESRKRGWTE</sequence>
<keyword evidence="1" id="KW-1133">Transmembrane helix</keyword>
<reference evidence="2 3" key="1">
    <citation type="submission" date="2013-01" db="EMBL/GenBank/DDBJ databases">
        <title>The Genome Sequence of Bacillus cereus TIAC219.</title>
        <authorList>
            <consortium name="The Broad Institute Genome Sequencing Platform"/>
            <consortium name="The Broad Institute Genome Sequencing Center for Infectious Disease"/>
            <person name="Feldgarden M."/>
            <person name="Van der Auwera G.A."/>
            <person name="Mahillon J."/>
            <person name="Duprez V."/>
            <person name="Timmery S."/>
            <person name="Mattelet C."/>
            <person name="Dierick K."/>
            <person name="Sun M."/>
            <person name="Yu Z."/>
            <person name="Zhu L."/>
            <person name="Hu X."/>
            <person name="Shank E.B."/>
            <person name="Swiecicka I."/>
            <person name="Hansen B.M."/>
            <person name="Andrup L."/>
            <person name="Walker B."/>
            <person name="Young S.K."/>
            <person name="Zeng Q."/>
            <person name="Gargeya S."/>
            <person name="Fitzgerald M."/>
            <person name="Haas B."/>
            <person name="Abouelleil A."/>
            <person name="Alvarado L."/>
            <person name="Arachchi H.M."/>
            <person name="Berlin A.M."/>
            <person name="Chapman S.B."/>
            <person name="Dewar J."/>
            <person name="Goldberg J."/>
            <person name="Griggs A."/>
            <person name="Gujja S."/>
            <person name="Hansen M."/>
            <person name="Howarth C."/>
            <person name="Imamovic A."/>
            <person name="Larimer J."/>
            <person name="McCowan C."/>
            <person name="Murphy C."/>
            <person name="Neiman D."/>
            <person name="Pearson M."/>
            <person name="Priest M."/>
            <person name="Roberts A."/>
            <person name="Saif S."/>
            <person name="Shea T."/>
            <person name="Sisk P."/>
            <person name="Sykes S."/>
            <person name="Wortman J."/>
            <person name="Nusbaum C."/>
            <person name="Birren B."/>
        </authorList>
    </citation>
    <scope>NUCLEOTIDE SEQUENCE [LARGE SCALE GENOMIC DNA]</scope>
    <source>
        <strain evidence="2 3">TIAC219</strain>
    </source>
</reference>
<evidence type="ECO:0000256" key="1">
    <source>
        <dbReference type="SAM" id="Phobius"/>
    </source>
</evidence>
<name>A0ABC9SQN3_BACCE</name>
<accession>A0ABC9SQN3</accession>
<keyword evidence="1" id="KW-0812">Transmembrane</keyword>
<evidence type="ECO:0000313" key="3">
    <source>
        <dbReference type="Proteomes" id="UP000014060"/>
    </source>
</evidence>
<keyword evidence="1" id="KW-0472">Membrane</keyword>
<protein>
    <recommendedName>
        <fullName evidence="4">Phage protein</fullName>
    </recommendedName>
</protein>
<evidence type="ECO:0008006" key="4">
    <source>
        <dbReference type="Google" id="ProtNLM"/>
    </source>
</evidence>
<dbReference type="AlphaFoldDB" id="A0ABC9SQN3"/>
<dbReference type="Proteomes" id="UP000014060">
    <property type="component" value="Unassembled WGS sequence"/>
</dbReference>
<gene>
    <name evidence="2" type="ORF">IAY_06196</name>
</gene>
<dbReference type="RefSeq" id="WP_002084193.1">
    <property type="nucleotide sequence ID" value="NZ_KB976014.1"/>
</dbReference>
<organism evidence="2 3">
    <name type="scientific">Bacillus cereus TIAC219</name>
    <dbReference type="NCBI Taxonomy" id="718222"/>
    <lineage>
        <taxon>Bacteria</taxon>
        <taxon>Bacillati</taxon>
        <taxon>Bacillota</taxon>
        <taxon>Bacilli</taxon>
        <taxon>Bacillales</taxon>
        <taxon>Bacillaceae</taxon>
        <taxon>Bacillus</taxon>
        <taxon>Bacillus cereus group</taxon>
    </lineage>
</organism>
<dbReference type="EMBL" id="AHCJ01000083">
    <property type="protein sequence ID" value="EOQ57890.1"/>
    <property type="molecule type" value="Genomic_DNA"/>
</dbReference>